<evidence type="ECO:0008006" key="3">
    <source>
        <dbReference type="Google" id="ProtNLM"/>
    </source>
</evidence>
<dbReference type="GO" id="GO:0005886">
    <property type="term" value="C:plasma membrane"/>
    <property type="evidence" value="ECO:0007669"/>
    <property type="project" value="UniProtKB-SubCell"/>
</dbReference>
<dbReference type="AlphaFoldDB" id="A0A381WUR9"/>
<reference evidence="2" key="1">
    <citation type="submission" date="2018-05" db="EMBL/GenBank/DDBJ databases">
        <authorList>
            <person name="Lanie J.A."/>
            <person name="Ng W.-L."/>
            <person name="Kazmierczak K.M."/>
            <person name="Andrzejewski T.M."/>
            <person name="Davidsen T.M."/>
            <person name="Wayne K.J."/>
            <person name="Tettelin H."/>
            <person name="Glass J.I."/>
            <person name="Rusch D."/>
            <person name="Podicherti R."/>
            <person name="Tsui H.-C.T."/>
            <person name="Winkler M.E."/>
        </authorList>
    </citation>
    <scope>NUCLEOTIDE SEQUENCE</scope>
</reference>
<proteinExistence type="predicted"/>
<gene>
    <name evidence="2" type="ORF">METZ01_LOCUS108862</name>
</gene>
<sequence length="76" mass="8238">MGLDLNAQLIEYLRAIGWALTASIGFSLGISIALTVFDKLTPNINQWSEIKAGNYGASLIITSIIIMIGLIVFRVI</sequence>
<feature type="transmembrane region" description="Helical" evidence="1">
    <location>
        <begin position="12"/>
        <end position="35"/>
    </location>
</feature>
<keyword evidence="1" id="KW-0472">Membrane</keyword>
<evidence type="ECO:0000256" key="1">
    <source>
        <dbReference type="SAM" id="Phobius"/>
    </source>
</evidence>
<dbReference type="EMBL" id="UINC01012883">
    <property type="protein sequence ID" value="SVA56008.1"/>
    <property type="molecule type" value="Genomic_DNA"/>
</dbReference>
<accession>A0A381WUR9</accession>
<name>A0A381WUR9_9ZZZZ</name>
<keyword evidence="1" id="KW-1133">Transmembrane helix</keyword>
<keyword evidence="1" id="KW-0812">Transmembrane</keyword>
<evidence type="ECO:0000313" key="2">
    <source>
        <dbReference type="EMBL" id="SVA56008.1"/>
    </source>
</evidence>
<feature type="transmembrane region" description="Helical" evidence="1">
    <location>
        <begin position="55"/>
        <end position="73"/>
    </location>
</feature>
<protein>
    <recommendedName>
        <fullName evidence="3">DUF350 domain-containing protein</fullName>
    </recommendedName>
</protein>
<organism evidence="2">
    <name type="scientific">marine metagenome</name>
    <dbReference type="NCBI Taxonomy" id="408172"/>
    <lineage>
        <taxon>unclassified sequences</taxon>
        <taxon>metagenomes</taxon>
        <taxon>ecological metagenomes</taxon>
    </lineage>
</organism>